<dbReference type="EMBL" id="CABFOC020000045">
    <property type="protein sequence ID" value="CAH0053397.1"/>
    <property type="molecule type" value="Genomic_DNA"/>
</dbReference>
<feature type="compositionally biased region" description="Acidic residues" evidence="1">
    <location>
        <begin position="134"/>
        <end position="146"/>
    </location>
</feature>
<feature type="transmembrane region" description="Helical" evidence="2">
    <location>
        <begin position="49"/>
        <end position="71"/>
    </location>
</feature>
<evidence type="ECO:0000256" key="2">
    <source>
        <dbReference type="SAM" id="Phobius"/>
    </source>
</evidence>
<protein>
    <submittedName>
        <fullName evidence="3">Uncharacterized protein</fullName>
    </submittedName>
</protein>
<comment type="caution">
    <text evidence="3">The sequence shown here is derived from an EMBL/GenBank/DDBJ whole genome shotgun (WGS) entry which is preliminary data.</text>
</comment>
<accession>A0A9N9ZD75</accession>
<feature type="region of interest" description="Disordered" evidence="1">
    <location>
        <begin position="119"/>
        <end position="159"/>
    </location>
</feature>
<sequence>MAEVLEVLGSVLGSVLGALVRFRWTFYASRVFSILIFPLKAVSYPLSYFFRVLLIIFAPIIYPFSYIFSWIRAILGLFAGLAPLYTFFGVAAFVGVVTGLVLAVFSSYLSSILGMQDSPFDEQPSSRGKMRYLEEDDDVDEEEDDELSRGESSSGGEMDLKWFESSSARRRPASGLLPQIIHEELDSSE</sequence>
<keyword evidence="2" id="KW-1133">Transmembrane helix</keyword>
<feature type="transmembrane region" description="Helical" evidence="2">
    <location>
        <begin position="24"/>
        <end position="42"/>
    </location>
</feature>
<reference evidence="3 4" key="2">
    <citation type="submission" date="2021-10" db="EMBL/GenBank/DDBJ databases">
        <authorList>
            <person name="Piombo E."/>
        </authorList>
    </citation>
    <scope>NUCLEOTIDE SEQUENCE [LARGE SCALE GENOMIC DNA]</scope>
</reference>
<name>A0A9N9ZD75_9HYPO</name>
<evidence type="ECO:0000313" key="4">
    <source>
        <dbReference type="Proteomes" id="UP000775872"/>
    </source>
</evidence>
<keyword evidence="2" id="KW-0472">Membrane</keyword>
<gene>
    <name evidence="3" type="ORF">CSOL1703_00005269</name>
</gene>
<keyword evidence="2" id="KW-0812">Transmembrane</keyword>
<reference evidence="4" key="1">
    <citation type="submission" date="2019-06" db="EMBL/GenBank/DDBJ databases">
        <authorList>
            <person name="Broberg M."/>
        </authorList>
    </citation>
    <scope>NUCLEOTIDE SEQUENCE [LARGE SCALE GENOMIC DNA]</scope>
</reference>
<evidence type="ECO:0000256" key="1">
    <source>
        <dbReference type="SAM" id="MobiDB-lite"/>
    </source>
</evidence>
<dbReference type="AlphaFoldDB" id="A0A9N9ZD75"/>
<keyword evidence="4" id="KW-1185">Reference proteome</keyword>
<dbReference type="Proteomes" id="UP000775872">
    <property type="component" value="Unassembled WGS sequence"/>
</dbReference>
<dbReference type="OrthoDB" id="4502894at2759"/>
<proteinExistence type="predicted"/>
<evidence type="ECO:0000313" key="3">
    <source>
        <dbReference type="EMBL" id="CAH0053397.1"/>
    </source>
</evidence>
<feature type="transmembrane region" description="Helical" evidence="2">
    <location>
        <begin position="83"/>
        <end position="105"/>
    </location>
</feature>
<organism evidence="3 4">
    <name type="scientific">Clonostachys solani</name>
    <dbReference type="NCBI Taxonomy" id="160281"/>
    <lineage>
        <taxon>Eukaryota</taxon>
        <taxon>Fungi</taxon>
        <taxon>Dikarya</taxon>
        <taxon>Ascomycota</taxon>
        <taxon>Pezizomycotina</taxon>
        <taxon>Sordariomycetes</taxon>
        <taxon>Hypocreomycetidae</taxon>
        <taxon>Hypocreales</taxon>
        <taxon>Bionectriaceae</taxon>
        <taxon>Clonostachys</taxon>
    </lineage>
</organism>